<dbReference type="GO" id="GO:0003756">
    <property type="term" value="F:protein disulfide isomerase activity"/>
    <property type="evidence" value="ECO:0007669"/>
    <property type="project" value="TreeGrafter"/>
</dbReference>
<dbReference type="Proteomes" id="UP000265427">
    <property type="component" value="Unassembled WGS sequence"/>
</dbReference>
<dbReference type="EMBL" id="QUSZ01008612">
    <property type="protein sequence ID" value="RHY00195.1"/>
    <property type="molecule type" value="Genomic_DNA"/>
</dbReference>
<accession>A0A397A1G3</accession>
<organism evidence="3 5">
    <name type="scientific">Aphanomyces astaci</name>
    <name type="common">Crayfish plague agent</name>
    <dbReference type="NCBI Taxonomy" id="112090"/>
    <lineage>
        <taxon>Eukaryota</taxon>
        <taxon>Sar</taxon>
        <taxon>Stramenopiles</taxon>
        <taxon>Oomycota</taxon>
        <taxon>Saprolegniomycetes</taxon>
        <taxon>Saprolegniales</taxon>
        <taxon>Verrucalvaceae</taxon>
        <taxon>Aphanomyces</taxon>
    </lineage>
</organism>
<dbReference type="Pfam" id="PF13848">
    <property type="entry name" value="Thioredoxin_6"/>
    <property type="match status" value="1"/>
</dbReference>
<dbReference type="GO" id="GO:0006457">
    <property type="term" value="P:protein folding"/>
    <property type="evidence" value="ECO:0007669"/>
    <property type="project" value="TreeGrafter"/>
</dbReference>
<keyword evidence="2" id="KW-0732">Signal</keyword>
<comment type="caution">
    <text evidence="3">The sequence shown here is derived from an EMBL/GenBank/DDBJ whole genome shotgun (WGS) entry which is preliminary data.</text>
</comment>
<dbReference type="SUPFAM" id="SSF52833">
    <property type="entry name" value="Thioredoxin-like"/>
    <property type="match status" value="2"/>
</dbReference>
<dbReference type="Gene3D" id="3.40.30.10">
    <property type="entry name" value="Glutaredoxin"/>
    <property type="match status" value="3"/>
</dbReference>
<dbReference type="VEuPathDB" id="FungiDB:H257_05003"/>
<name>A0A397A1G3_APHAT</name>
<dbReference type="CDD" id="cd02981">
    <property type="entry name" value="PDI_b_family"/>
    <property type="match status" value="1"/>
</dbReference>
<evidence type="ECO:0000313" key="6">
    <source>
        <dbReference type="Proteomes" id="UP000286510"/>
    </source>
</evidence>
<feature type="signal peptide" evidence="2">
    <location>
        <begin position="1"/>
        <end position="22"/>
    </location>
</feature>
<feature type="chain" id="PRO_5036334566" description="Thioredoxin domain-containing protein" evidence="2">
    <location>
        <begin position="23"/>
        <end position="629"/>
    </location>
</feature>
<dbReference type="InterPro" id="IPR036249">
    <property type="entry name" value="Thioredoxin-like_sf"/>
</dbReference>
<evidence type="ECO:0000313" key="5">
    <source>
        <dbReference type="Proteomes" id="UP000265427"/>
    </source>
</evidence>
<evidence type="ECO:0008006" key="7">
    <source>
        <dbReference type="Google" id="ProtNLM"/>
    </source>
</evidence>
<protein>
    <recommendedName>
        <fullName evidence="7">Thioredoxin domain-containing protein</fullName>
    </recommendedName>
</protein>
<dbReference type="Proteomes" id="UP000286510">
    <property type="component" value="Unassembled WGS sequence"/>
</dbReference>
<dbReference type="GO" id="GO:0034976">
    <property type="term" value="P:response to endoplasmic reticulum stress"/>
    <property type="evidence" value="ECO:0007669"/>
    <property type="project" value="TreeGrafter"/>
</dbReference>
<reference evidence="5 6" key="1">
    <citation type="submission" date="2018-08" db="EMBL/GenBank/DDBJ databases">
        <title>Aphanomyces genome sequencing and annotation.</title>
        <authorList>
            <person name="Minardi D."/>
            <person name="Oidtmann B."/>
            <person name="Van Der Giezen M."/>
            <person name="Studholme D.J."/>
        </authorList>
    </citation>
    <scope>NUCLEOTIDE SEQUENCE [LARGE SCALE GENOMIC DNA]</scope>
    <source>
        <strain evidence="4 6">FDL457</strain>
        <strain evidence="3 5">Kv</strain>
    </source>
</reference>
<dbReference type="CDD" id="cd02961">
    <property type="entry name" value="PDI_a_family"/>
    <property type="match status" value="1"/>
</dbReference>
<evidence type="ECO:0000256" key="1">
    <source>
        <dbReference type="ARBA" id="ARBA00006347"/>
    </source>
</evidence>
<dbReference type="AlphaFoldDB" id="A0A397A1G3"/>
<evidence type="ECO:0000256" key="2">
    <source>
        <dbReference type="SAM" id="SignalP"/>
    </source>
</evidence>
<dbReference type="EMBL" id="QUTF01012771">
    <property type="protein sequence ID" value="RHZ21630.1"/>
    <property type="molecule type" value="Genomic_DNA"/>
</dbReference>
<dbReference type="GO" id="GO:0005783">
    <property type="term" value="C:endoplasmic reticulum"/>
    <property type="evidence" value="ECO:0007669"/>
    <property type="project" value="TreeGrafter"/>
</dbReference>
<evidence type="ECO:0000313" key="3">
    <source>
        <dbReference type="EMBL" id="RHY00195.1"/>
    </source>
</evidence>
<proteinExistence type="inferred from homology"/>
<sequence length="629" mass="71039">MKAFTALIALALIVYEGGRVRGDPAAAAAAAAANFEGKMADQAKNLHKFMPNPTGPGFRDKGMTEEAEFTQMDRFGIPDLNNPTAHELTDLNFDKAIEGEQYVAVLFYSPTMDEYDYYALHWEKASMELAENIKAFTTAKISMARLDISEPEHQDIALTYGISLSTPDMRLFFNSTHLTAITSPVSHQDIRQFIIAQTIPSVTQLVSDLELKKWKRRKVFNQANLKFLAHASNDDPDALSTFKSVASDLKAKVQFAYVTDLALFRSPSGVDIPDAAANSIYLLRDFATPKIIPFPTHDRPFSLDSVVSFIDGHNTPWLTNLADKDEHTVRLFLEHKKPFRALAFFKTNAMLVAATPALEALARDFHDDVLVAYTVEDPEDSTNFDYQFWDVPSDKPALLVVHMKRDRKFLLSTDTAHDLTNMRTFVADVLAKRATAELKSQTPPTPNTGLVRVVVTNTWEDEVKANDKQDVLVLLTKGPSHPPSRWMLRHMERFAKVWRRDPRLLVATMDMTKNDLVELEDEAWTALPKLYFVPRTYTGASPFDVELHAAYPTMEMLMEFVRTHQSHELVVDEKVWTRLHAEDKEALASHKAKMANGDDVHAPEDILKELEMELKKAQGKEEADVRDEL</sequence>
<comment type="similarity">
    <text evidence="1">Belongs to the protein disulfide isomerase family.</text>
</comment>
<dbReference type="PANTHER" id="PTHR18929:SF240">
    <property type="entry name" value="PROTEIN DISULFIDE-ISOMERASE"/>
    <property type="match status" value="1"/>
</dbReference>
<dbReference type="PANTHER" id="PTHR18929">
    <property type="entry name" value="PROTEIN DISULFIDE ISOMERASE"/>
    <property type="match status" value="1"/>
</dbReference>
<gene>
    <name evidence="4" type="ORF">DYB26_000065</name>
    <name evidence="3" type="ORF">DYB36_005526</name>
</gene>
<evidence type="ECO:0000313" key="4">
    <source>
        <dbReference type="EMBL" id="RHZ21630.1"/>
    </source>
</evidence>